<dbReference type="InterPro" id="IPR012347">
    <property type="entry name" value="Ferritin-like"/>
</dbReference>
<organism evidence="3 4">
    <name type="scientific">Hymenobacter cyanobacteriorum</name>
    <dbReference type="NCBI Taxonomy" id="2926463"/>
    <lineage>
        <taxon>Bacteria</taxon>
        <taxon>Pseudomonadati</taxon>
        <taxon>Bacteroidota</taxon>
        <taxon>Cytophagia</taxon>
        <taxon>Cytophagales</taxon>
        <taxon>Hymenobacteraceae</taxon>
        <taxon>Hymenobacter</taxon>
    </lineage>
</organism>
<accession>A0A9X2AHE7</accession>
<keyword evidence="4" id="KW-1185">Reference proteome</keyword>
<evidence type="ECO:0000313" key="3">
    <source>
        <dbReference type="EMBL" id="MCI1189772.1"/>
    </source>
</evidence>
<sequence>MPTTPRLLSLLLILPLLPFSSGCSPDAKTADQHEDTPSLTVDKDAQAGLLTTFHATTQQLAAARPALSPDQEAARQLVLYHRGALALTAAEAHRGRDSTLLRWAAAFAQDQQQQLPEAEALAVRLKPGAADSAFGQRLRSTVAQLVKVEEATRVEAAGRQRQAPNLGMMQSHQDDGTGDTDADFATLLLLQQRAALETARAAEELGSAPELKAAAAGMQRRAQPFIRQLQFWQQRHRPRS</sequence>
<evidence type="ECO:0000256" key="2">
    <source>
        <dbReference type="SAM" id="SignalP"/>
    </source>
</evidence>
<protein>
    <submittedName>
        <fullName evidence="3">DUF305 domain-containing protein</fullName>
    </submittedName>
</protein>
<feature type="region of interest" description="Disordered" evidence="1">
    <location>
        <begin position="157"/>
        <end position="180"/>
    </location>
</feature>
<evidence type="ECO:0000256" key="1">
    <source>
        <dbReference type="SAM" id="MobiDB-lite"/>
    </source>
</evidence>
<dbReference type="PROSITE" id="PS51257">
    <property type="entry name" value="PROKAR_LIPOPROTEIN"/>
    <property type="match status" value="1"/>
</dbReference>
<feature type="chain" id="PRO_5040872698" evidence="2">
    <location>
        <begin position="30"/>
        <end position="240"/>
    </location>
</feature>
<proteinExistence type="predicted"/>
<dbReference type="EMBL" id="JALBGC010000006">
    <property type="protein sequence ID" value="MCI1189772.1"/>
    <property type="molecule type" value="Genomic_DNA"/>
</dbReference>
<name>A0A9X2AHE7_9BACT</name>
<comment type="caution">
    <text evidence="3">The sequence shown here is derived from an EMBL/GenBank/DDBJ whole genome shotgun (WGS) entry which is preliminary data.</text>
</comment>
<feature type="signal peptide" evidence="2">
    <location>
        <begin position="1"/>
        <end position="29"/>
    </location>
</feature>
<evidence type="ECO:0000313" key="4">
    <source>
        <dbReference type="Proteomes" id="UP001139193"/>
    </source>
</evidence>
<gene>
    <name evidence="3" type="ORF">MON38_20305</name>
</gene>
<reference evidence="3" key="1">
    <citation type="submission" date="2022-03" db="EMBL/GenBank/DDBJ databases">
        <title>Bacterial whole genome sequence for Hymenobacter sp. DH14.</title>
        <authorList>
            <person name="Le V."/>
        </authorList>
    </citation>
    <scope>NUCLEOTIDE SEQUENCE</scope>
    <source>
        <strain evidence="3">DH14</strain>
    </source>
</reference>
<dbReference type="AlphaFoldDB" id="A0A9X2AHE7"/>
<dbReference type="RefSeq" id="WP_241937985.1">
    <property type="nucleotide sequence ID" value="NZ_JALBGC010000006.1"/>
</dbReference>
<dbReference type="Proteomes" id="UP001139193">
    <property type="component" value="Unassembled WGS sequence"/>
</dbReference>
<dbReference type="Gene3D" id="1.20.1260.10">
    <property type="match status" value="1"/>
</dbReference>
<keyword evidence="2" id="KW-0732">Signal</keyword>